<proteinExistence type="predicted"/>
<feature type="chain" id="PRO_5035795228" evidence="1">
    <location>
        <begin position="18"/>
        <end position="198"/>
    </location>
</feature>
<reference evidence="2 3" key="1">
    <citation type="submission" date="2020-04" db="EMBL/GenBank/DDBJ databases">
        <authorList>
            <person name="Wallbank WR R."/>
            <person name="Pardo Diaz C."/>
            <person name="Kozak K."/>
            <person name="Martin S."/>
            <person name="Jiggins C."/>
            <person name="Moest M."/>
            <person name="Warren A I."/>
            <person name="Byers J.R.P. K."/>
            <person name="Montejo-Kovacevich G."/>
            <person name="Yen C E."/>
        </authorList>
    </citation>
    <scope>NUCLEOTIDE SEQUENCE [LARGE SCALE GENOMIC DNA]</scope>
</reference>
<keyword evidence="1" id="KW-0732">Signal</keyword>
<evidence type="ECO:0000313" key="3">
    <source>
        <dbReference type="Proteomes" id="UP000494106"/>
    </source>
</evidence>
<organism evidence="2 3">
    <name type="scientific">Arctia plantaginis</name>
    <name type="common">Wood tiger moth</name>
    <name type="synonym">Phalaena plantaginis</name>
    <dbReference type="NCBI Taxonomy" id="874455"/>
    <lineage>
        <taxon>Eukaryota</taxon>
        <taxon>Metazoa</taxon>
        <taxon>Ecdysozoa</taxon>
        <taxon>Arthropoda</taxon>
        <taxon>Hexapoda</taxon>
        <taxon>Insecta</taxon>
        <taxon>Pterygota</taxon>
        <taxon>Neoptera</taxon>
        <taxon>Endopterygota</taxon>
        <taxon>Lepidoptera</taxon>
        <taxon>Glossata</taxon>
        <taxon>Ditrysia</taxon>
        <taxon>Noctuoidea</taxon>
        <taxon>Erebidae</taxon>
        <taxon>Arctiinae</taxon>
        <taxon>Arctia</taxon>
    </lineage>
</organism>
<feature type="signal peptide" evidence="1">
    <location>
        <begin position="1"/>
        <end position="17"/>
    </location>
</feature>
<dbReference type="AlphaFoldDB" id="A0A8S1ADT6"/>
<comment type="caution">
    <text evidence="2">The sequence shown here is derived from an EMBL/GenBank/DDBJ whole genome shotgun (WGS) entry which is preliminary data.</text>
</comment>
<gene>
    <name evidence="2" type="ORF">APLA_LOCUS9339</name>
</gene>
<accession>A0A8S1ADT6</accession>
<dbReference type="EMBL" id="CADEBC010000519">
    <property type="protein sequence ID" value="CAB3243100.1"/>
    <property type="molecule type" value="Genomic_DNA"/>
</dbReference>
<evidence type="ECO:0000256" key="1">
    <source>
        <dbReference type="SAM" id="SignalP"/>
    </source>
</evidence>
<evidence type="ECO:0000313" key="2">
    <source>
        <dbReference type="EMBL" id="CAB3243100.1"/>
    </source>
</evidence>
<sequence length="198" mass="20886">MFSKIVALSALLAAANAGLLGNAHSLASHNIVLHDAPAIHYANSDAHYGAPVIHSESHDTYIVAFGAMLVAANANLVGHGHATSHQNVIRHDEPIHYAAPAVHYATPIVQHAAPVAHYDGHDTYIVALSALLAAANAGLLGNAHSSASLNIVHHDVPVHNADAHYGAPVIHSDSHDTYIQRRCTQLRSLRTPCSPARK</sequence>
<protein>
    <submittedName>
        <fullName evidence="2">Uncharacterized protein</fullName>
    </submittedName>
</protein>
<dbReference type="Proteomes" id="UP000494106">
    <property type="component" value="Unassembled WGS sequence"/>
</dbReference>
<name>A0A8S1ADT6_ARCPL</name>
<keyword evidence="3" id="KW-1185">Reference proteome</keyword>